<gene>
    <name evidence="7" type="ORF">A3D59_04745</name>
</gene>
<name>A0A1G2R645_9BACT</name>
<evidence type="ECO:0000313" key="8">
    <source>
        <dbReference type="Proteomes" id="UP000179258"/>
    </source>
</evidence>
<dbReference type="GO" id="GO:0140359">
    <property type="term" value="F:ABC-type transporter activity"/>
    <property type="evidence" value="ECO:0007669"/>
    <property type="project" value="InterPro"/>
</dbReference>
<evidence type="ECO:0000313" key="7">
    <source>
        <dbReference type="EMBL" id="OHA67712.1"/>
    </source>
</evidence>
<organism evidence="7 8">
    <name type="scientific">Candidatus Wildermuthbacteria bacterium RIFCSPHIGHO2_02_FULL_47_17</name>
    <dbReference type="NCBI Taxonomy" id="1802452"/>
    <lineage>
        <taxon>Bacteria</taxon>
        <taxon>Candidatus Wildermuthiibacteriota</taxon>
    </lineage>
</organism>
<feature type="transmembrane region" description="Helical" evidence="5">
    <location>
        <begin position="27"/>
        <end position="46"/>
    </location>
</feature>
<dbReference type="InterPro" id="IPR000412">
    <property type="entry name" value="ABC_2_transport"/>
</dbReference>
<evidence type="ECO:0000256" key="5">
    <source>
        <dbReference type="RuleBase" id="RU361157"/>
    </source>
</evidence>
<feature type="transmembrane region" description="Helical" evidence="5">
    <location>
        <begin position="229"/>
        <end position="251"/>
    </location>
</feature>
<dbReference type="Pfam" id="PF01061">
    <property type="entry name" value="ABC2_membrane"/>
    <property type="match status" value="1"/>
</dbReference>
<comment type="similarity">
    <text evidence="5">Belongs to the ABC-2 integral membrane protein family.</text>
</comment>
<feature type="transmembrane region" description="Helical" evidence="5">
    <location>
        <begin position="118"/>
        <end position="143"/>
    </location>
</feature>
<feature type="domain" description="ABC transmembrane type-2" evidence="6">
    <location>
        <begin position="26"/>
        <end position="250"/>
    </location>
</feature>
<feature type="transmembrane region" description="Helical" evidence="5">
    <location>
        <begin position="174"/>
        <end position="192"/>
    </location>
</feature>
<dbReference type="PROSITE" id="PS51012">
    <property type="entry name" value="ABC_TM2"/>
    <property type="match status" value="1"/>
</dbReference>
<keyword evidence="4 5" id="KW-0472">Membrane</keyword>
<dbReference type="EMBL" id="MHTX01000035">
    <property type="protein sequence ID" value="OHA67712.1"/>
    <property type="molecule type" value="Genomic_DNA"/>
</dbReference>
<dbReference type="AlphaFoldDB" id="A0A1G2R645"/>
<evidence type="ECO:0000256" key="1">
    <source>
        <dbReference type="ARBA" id="ARBA00004141"/>
    </source>
</evidence>
<evidence type="ECO:0000256" key="2">
    <source>
        <dbReference type="ARBA" id="ARBA00022692"/>
    </source>
</evidence>
<dbReference type="InterPro" id="IPR047817">
    <property type="entry name" value="ABC2_TM_bact-type"/>
</dbReference>
<keyword evidence="2 5" id="KW-0812">Transmembrane</keyword>
<evidence type="ECO:0000259" key="6">
    <source>
        <dbReference type="PROSITE" id="PS51012"/>
    </source>
</evidence>
<dbReference type="GO" id="GO:0043190">
    <property type="term" value="C:ATP-binding cassette (ABC) transporter complex"/>
    <property type="evidence" value="ECO:0007669"/>
    <property type="project" value="InterPro"/>
</dbReference>
<dbReference type="PRINTS" id="PR00164">
    <property type="entry name" value="ABC2TRNSPORT"/>
</dbReference>
<comment type="subcellular location">
    <subcellularLocation>
        <location evidence="5">Cell membrane</location>
        <topology evidence="5">Multi-pass membrane protein</topology>
    </subcellularLocation>
    <subcellularLocation>
        <location evidence="1">Membrane</location>
        <topology evidence="1">Multi-pass membrane protein</topology>
    </subcellularLocation>
</comment>
<evidence type="ECO:0000256" key="4">
    <source>
        <dbReference type="ARBA" id="ARBA00023136"/>
    </source>
</evidence>
<proteinExistence type="inferred from homology"/>
<accession>A0A1G2R645</accession>
<comment type="caution">
    <text evidence="7">The sequence shown here is derived from an EMBL/GenBank/DDBJ whole genome shotgun (WGS) entry which is preliminary data.</text>
</comment>
<sequence>MNFWRISGIFLRNFYLIRQSWHRGLSLFYWTTLELFLWGFITVWLQQISAPDLKLNFVLFFLGALIFWDLFTRVQQTVTVSFLEDVWTRNIMNIFIAPITIREFFLGLILLSIAQSLVAFFFAFFLAYLLYGLNIAALGFYLLPFIFNIFFFGWALGIFIVGLLVRFGPSIDIFAWSVPVLFQPLSAVFYPLDVLPAFLQKIAFFLPTAHLFEGMRGVLAGHAPPFNEIILTTALNFVYFAIAVLFFAWMLRVARRRGILSRFTTD</sequence>
<keyword evidence="5" id="KW-0813">Transport</keyword>
<feature type="transmembrane region" description="Helical" evidence="5">
    <location>
        <begin position="149"/>
        <end position="167"/>
    </location>
</feature>
<feature type="transmembrane region" description="Helical" evidence="5">
    <location>
        <begin position="91"/>
        <end position="111"/>
    </location>
</feature>
<dbReference type="InterPro" id="IPR013525">
    <property type="entry name" value="ABC2_TM"/>
</dbReference>
<dbReference type="Proteomes" id="UP000179258">
    <property type="component" value="Unassembled WGS sequence"/>
</dbReference>
<protein>
    <recommendedName>
        <fullName evidence="5">Transport permease protein</fullName>
    </recommendedName>
</protein>
<evidence type="ECO:0000256" key="3">
    <source>
        <dbReference type="ARBA" id="ARBA00022989"/>
    </source>
</evidence>
<keyword evidence="3 5" id="KW-1133">Transmembrane helix</keyword>
<feature type="transmembrane region" description="Helical" evidence="5">
    <location>
        <begin position="53"/>
        <end position="71"/>
    </location>
</feature>
<keyword evidence="5" id="KW-1003">Cell membrane</keyword>
<reference evidence="7 8" key="1">
    <citation type="journal article" date="2016" name="Nat. Commun.">
        <title>Thousands of microbial genomes shed light on interconnected biogeochemical processes in an aquifer system.</title>
        <authorList>
            <person name="Anantharaman K."/>
            <person name="Brown C.T."/>
            <person name="Hug L.A."/>
            <person name="Sharon I."/>
            <person name="Castelle C.J."/>
            <person name="Probst A.J."/>
            <person name="Thomas B.C."/>
            <person name="Singh A."/>
            <person name="Wilkins M.J."/>
            <person name="Karaoz U."/>
            <person name="Brodie E.L."/>
            <person name="Williams K.H."/>
            <person name="Hubbard S.S."/>
            <person name="Banfield J.F."/>
        </authorList>
    </citation>
    <scope>NUCLEOTIDE SEQUENCE [LARGE SCALE GENOMIC DNA]</scope>
</reference>